<keyword evidence="1" id="KW-0812">Transmembrane</keyword>
<feature type="transmembrane region" description="Helical" evidence="1">
    <location>
        <begin position="145"/>
        <end position="167"/>
    </location>
</feature>
<keyword evidence="1" id="KW-1133">Transmembrane helix</keyword>
<proteinExistence type="predicted"/>
<comment type="caution">
    <text evidence="2">The sequence shown here is derived from an EMBL/GenBank/DDBJ whole genome shotgun (WGS) entry which is preliminary data.</text>
</comment>
<feature type="transmembrane region" description="Helical" evidence="1">
    <location>
        <begin position="250"/>
        <end position="273"/>
    </location>
</feature>
<feature type="transmembrane region" description="Helical" evidence="1">
    <location>
        <begin position="29"/>
        <end position="54"/>
    </location>
</feature>
<gene>
    <name evidence="2" type="ORF">JJQ60_10695</name>
</gene>
<evidence type="ECO:0000313" key="3">
    <source>
        <dbReference type="Proteomes" id="UP000651057"/>
    </source>
</evidence>
<dbReference type="AlphaFoldDB" id="A0A936ZRC8"/>
<feature type="transmembrane region" description="Helical" evidence="1">
    <location>
        <begin position="179"/>
        <end position="199"/>
    </location>
</feature>
<dbReference type="Proteomes" id="UP000651057">
    <property type="component" value="Unassembled WGS sequence"/>
</dbReference>
<dbReference type="RefSeq" id="WP_201919492.1">
    <property type="nucleotide sequence ID" value="NZ_BAABAX010000005.1"/>
</dbReference>
<protein>
    <submittedName>
        <fullName evidence="2">DUF2306 domain-containing protein</fullName>
    </submittedName>
</protein>
<keyword evidence="1" id="KW-0472">Membrane</keyword>
<dbReference type="Pfam" id="PF10067">
    <property type="entry name" value="DUF2306"/>
    <property type="match status" value="1"/>
</dbReference>
<dbReference type="InterPro" id="IPR018750">
    <property type="entry name" value="DUF2306_membrane"/>
</dbReference>
<dbReference type="EMBL" id="JAERQJ010000003">
    <property type="protein sequence ID" value="MBL0683987.1"/>
    <property type="molecule type" value="Genomic_DNA"/>
</dbReference>
<reference evidence="2" key="1">
    <citation type="submission" date="2021-01" db="EMBL/GenBank/DDBJ databases">
        <authorList>
            <person name="Zhong Y.L."/>
        </authorList>
    </citation>
    <scope>NUCLEOTIDE SEQUENCE</scope>
    <source>
        <strain evidence="2">KCTC 23302</strain>
    </source>
</reference>
<name>A0A936ZRC8_9FLAO</name>
<evidence type="ECO:0000313" key="2">
    <source>
        <dbReference type="EMBL" id="MBL0683987.1"/>
    </source>
</evidence>
<organism evidence="2 3">
    <name type="scientific">Aquimarina mytili</name>
    <dbReference type="NCBI Taxonomy" id="874423"/>
    <lineage>
        <taxon>Bacteria</taxon>
        <taxon>Pseudomonadati</taxon>
        <taxon>Bacteroidota</taxon>
        <taxon>Flavobacteriia</taxon>
        <taxon>Flavobacteriales</taxon>
        <taxon>Flavobacteriaceae</taxon>
        <taxon>Aquimarina</taxon>
    </lineage>
</organism>
<feature type="transmembrane region" description="Helical" evidence="1">
    <location>
        <begin position="219"/>
        <end position="238"/>
    </location>
</feature>
<feature type="transmembrane region" description="Helical" evidence="1">
    <location>
        <begin position="116"/>
        <end position="133"/>
    </location>
</feature>
<accession>A0A936ZRC8</accession>
<evidence type="ECO:0000256" key="1">
    <source>
        <dbReference type="SAM" id="Phobius"/>
    </source>
</evidence>
<feature type="transmembrane region" description="Helical" evidence="1">
    <location>
        <begin position="74"/>
        <end position="96"/>
    </location>
</feature>
<keyword evidence="3" id="KW-1185">Reference proteome</keyword>
<sequence>MNSQSGAVSTTLPSRELWSNKMLHISARLWFVITIIGQWLFAYYIAVFYGGTAIQGDFEEWTRRMIHGFIEGDYMGNAFVLLHILMAFIITFGGPLQFIPKLQQRYPLFHRLNGRVYILTAFIISLGGLYMIWSRPNTVGGIYGQIALTTNAIFIMGCASISVYYAIKRKISIHQRWAMRTFLTVSGVWFFRIGFGFWILINGGAPGSNETLTGPFDMFLYFACFLLPLLLFEIYVLAKPKAKTIGKWALSAGLFVLSLATAGGIFMAAQIFWLPNL</sequence>